<dbReference type="PRINTS" id="PR01439">
    <property type="entry name" value="CELLSNTHASEA"/>
</dbReference>
<dbReference type="NCBIfam" id="NF008558">
    <property type="entry name" value="PRK11498.1"/>
    <property type="match status" value="1"/>
</dbReference>
<comment type="caution">
    <text evidence="19">The sequence shown here is derived from an EMBL/GenBank/DDBJ whole genome shotgun (WGS) entry which is preliminary data.</text>
</comment>
<evidence type="ECO:0000256" key="3">
    <source>
        <dbReference type="ARBA" id="ARBA00006739"/>
    </source>
</evidence>
<dbReference type="GO" id="GO:0035438">
    <property type="term" value="F:cyclic-di-GMP binding"/>
    <property type="evidence" value="ECO:0007669"/>
    <property type="project" value="InterPro"/>
</dbReference>
<keyword evidence="11 16" id="KW-0812">Transmembrane</keyword>
<evidence type="ECO:0000256" key="16">
    <source>
        <dbReference type="RuleBase" id="RU365020"/>
    </source>
</evidence>
<accession>A0A3A3EJQ1</accession>
<dbReference type="InterPro" id="IPR050321">
    <property type="entry name" value="Glycosyltr_2/OpgH_subfam"/>
</dbReference>
<feature type="transmembrane region" description="Helical" evidence="16">
    <location>
        <begin position="198"/>
        <end position="215"/>
    </location>
</feature>
<dbReference type="GO" id="GO:0006011">
    <property type="term" value="P:UDP-alpha-D-glucose metabolic process"/>
    <property type="evidence" value="ECO:0007669"/>
    <property type="project" value="InterPro"/>
</dbReference>
<evidence type="ECO:0000256" key="6">
    <source>
        <dbReference type="ARBA" id="ARBA00022475"/>
    </source>
</evidence>
<dbReference type="InterPro" id="IPR005150">
    <property type="entry name" value="Cellulose_synth"/>
</dbReference>
<dbReference type="Proteomes" id="UP000265938">
    <property type="component" value="Unassembled WGS sequence"/>
</dbReference>
<dbReference type="EC" id="2.4.1.12" evidence="4 16"/>
<evidence type="ECO:0000256" key="11">
    <source>
        <dbReference type="ARBA" id="ARBA00022692"/>
    </source>
</evidence>
<evidence type="ECO:0000256" key="10">
    <source>
        <dbReference type="ARBA" id="ARBA00022679"/>
    </source>
</evidence>
<dbReference type="GO" id="GO:0005886">
    <property type="term" value="C:plasma membrane"/>
    <property type="evidence" value="ECO:0007669"/>
    <property type="project" value="UniProtKB-SubCell"/>
</dbReference>
<name>A0A3A3EJQ1_9GAMM</name>
<evidence type="ECO:0000256" key="14">
    <source>
        <dbReference type="ARBA" id="ARBA00023136"/>
    </source>
</evidence>
<comment type="catalytic activity">
    <reaction evidence="15 16">
        <text>[(1-&gt;4)-beta-D-glucosyl](n) + UDP-alpha-D-glucose = [(1-&gt;4)-beta-D-glucosyl](n+1) + UDP + H(+)</text>
        <dbReference type="Rhea" id="RHEA:19929"/>
        <dbReference type="Rhea" id="RHEA-COMP:10033"/>
        <dbReference type="Rhea" id="RHEA-COMP:10034"/>
        <dbReference type="ChEBI" id="CHEBI:15378"/>
        <dbReference type="ChEBI" id="CHEBI:18246"/>
        <dbReference type="ChEBI" id="CHEBI:58223"/>
        <dbReference type="ChEBI" id="CHEBI:58885"/>
        <dbReference type="EC" id="2.4.1.12"/>
    </reaction>
</comment>
<feature type="domain" description="PilZ" evidence="18">
    <location>
        <begin position="719"/>
        <end position="815"/>
    </location>
</feature>
<dbReference type="PANTHER" id="PTHR43867:SF2">
    <property type="entry name" value="CELLULOSE SYNTHASE CATALYTIC SUBUNIT A [UDP-FORMING]"/>
    <property type="match status" value="1"/>
</dbReference>
<dbReference type="UniPathway" id="UPA00694"/>
<reference evidence="19 20" key="1">
    <citation type="submission" date="2018-09" db="EMBL/GenBank/DDBJ databases">
        <title>Identification of marine bacteria producing industrial enzymes.</title>
        <authorList>
            <person name="Cheng T.H."/>
            <person name="Saidin J."/>
            <person name="Muhd D.D."/>
            <person name="Isa M.N.M."/>
            <person name="Bakar M.F.A."/>
            <person name="Ismail N."/>
        </authorList>
    </citation>
    <scope>NUCLEOTIDE SEQUENCE [LARGE SCALE GENOMIC DNA]</scope>
    <source>
        <strain evidence="19 20">MNAD 1.6</strain>
    </source>
</reference>
<feature type="transmembrane region" description="Helical" evidence="16">
    <location>
        <begin position="175"/>
        <end position="192"/>
    </location>
</feature>
<evidence type="ECO:0000256" key="7">
    <source>
        <dbReference type="ARBA" id="ARBA00022519"/>
    </source>
</evidence>
<comment type="pathway">
    <text evidence="2 16">Glycan metabolism; bacterial cellulose biosynthesis.</text>
</comment>
<dbReference type="PANTHER" id="PTHR43867">
    <property type="entry name" value="CELLULOSE SYNTHASE CATALYTIC SUBUNIT A [UDP-FORMING]"/>
    <property type="match status" value="1"/>
</dbReference>
<dbReference type="RefSeq" id="WP_119853411.1">
    <property type="nucleotide sequence ID" value="NZ_QYSE01000003.1"/>
</dbReference>
<dbReference type="NCBIfam" id="TIGR03030">
    <property type="entry name" value="CelA"/>
    <property type="match status" value="1"/>
</dbReference>
<evidence type="ECO:0000256" key="2">
    <source>
        <dbReference type="ARBA" id="ARBA00005186"/>
    </source>
</evidence>
<dbReference type="SUPFAM" id="SSF141371">
    <property type="entry name" value="PilZ domain-like"/>
    <property type="match status" value="1"/>
</dbReference>
<keyword evidence="10 16" id="KW-0808">Transferase</keyword>
<dbReference type="GO" id="GO:0030244">
    <property type="term" value="P:cellulose biosynthetic process"/>
    <property type="evidence" value="ECO:0007669"/>
    <property type="project" value="UniProtKB-KW"/>
</dbReference>
<dbReference type="CDD" id="cd06421">
    <property type="entry name" value="CESA_CelA_like"/>
    <property type="match status" value="1"/>
</dbReference>
<dbReference type="InterPro" id="IPR003919">
    <property type="entry name" value="Cell_synth_A"/>
</dbReference>
<feature type="transmembrane region" description="Helical" evidence="16">
    <location>
        <begin position="664"/>
        <end position="684"/>
    </location>
</feature>
<comment type="cofactor">
    <cofactor evidence="16">
        <name>Mg(2+)</name>
        <dbReference type="ChEBI" id="CHEBI:18420"/>
    </cofactor>
</comment>
<evidence type="ECO:0000256" key="1">
    <source>
        <dbReference type="ARBA" id="ARBA00004429"/>
    </source>
</evidence>
<gene>
    <name evidence="19" type="ORF">D4741_13790</name>
</gene>
<dbReference type="Gene3D" id="3.90.550.10">
    <property type="entry name" value="Spore Coat Polysaccharide Biosynthesis Protein SpsA, Chain A"/>
    <property type="match status" value="1"/>
</dbReference>
<feature type="transmembrane region" description="Helical" evidence="16">
    <location>
        <begin position="549"/>
        <end position="573"/>
    </location>
</feature>
<keyword evidence="14 16" id="KW-0472">Membrane</keyword>
<comment type="similarity">
    <text evidence="3">Belongs to the glycosyltransferase 2 family.</text>
</comment>
<keyword evidence="9 16" id="KW-0328">Glycosyltransferase</keyword>
<proteinExistence type="inferred from homology"/>
<evidence type="ECO:0000313" key="19">
    <source>
        <dbReference type="EMBL" id="RJF34454.1"/>
    </source>
</evidence>
<keyword evidence="6 16" id="KW-1003">Cell membrane</keyword>
<keyword evidence="8 16" id="KW-0973">c-di-GMP</keyword>
<keyword evidence="12 16" id="KW-0135">Cellulose biosynthesis</keyword>
<sequence length="888" mass="101031">MRNKINSVSVPQRLLKVLLSLVLTKPLVRFVFIKFYGYYNQHKMSLLGAFLLPFFVLFLSLFIKLDNNKKRVIKHKLQRLYPHVSQPVLTPSNCVRIVLQSVYLALFNTTTTSQQHITIEQRKTWRKVTRSARLLRLADSKLVRSFKGLWLVARKQTKTKSYKAVSRSSLWKNSTLKVAFLTLLIFAVAIFITVPFSIEAQAVFISLILVVAYSLRRVEGQIATIVMITLSVTTSTRYLWWRYTDTLNWGDPLALALGIGLLLAESYAWLVLILGFFQTINPLHRKPIALGKDTANWPTVDIYIPTYNEPLEVVKPTTIAAQSIDWPADKLNIYILDDGKRPEFAEFAKQIGVGYLTRPDNKHAKAGNMNHAMKVTNGDYIAIFDCDHIPARSFLQMTMGQFINDSKVCLVQTPHHFFSADPFERNLKNHRKIPNENMLFYGLIQDGNDMWDATFFCGSCAVLRRSALEEIGGFAVETVTEDAHTALRMQRAGYKTTYINIPQAAGLATDSLSAHVGQRIRWARGMAQIFRLDNPLFGKGLNIAQRLCYLNAMLHFLSGIPRIVFLTAPLALIYFNAQIIYAPFVAIFLYIVPTLLQVKITNSRIQGKYRYSFWGEVYESVLAWYILKPTTVALINPNKGKFNVTEKGGLNKQDHYDWTISKPYIILLLVNVLGMTYGVFRLFFGDSSQIGVLLISMLWASYNVVILGAAVAVAAEAKQVRSSHRIKANFPAAIRLANGRTIKVKITDYSNNGVGLETEHNHLCRVNDKVELLMSRGFKQFSFPTYICNTRDKQLGLTLRDLDLEKQKAFIQCTFSRADAWLDWQENFKHDKPSYSFSHVFYTSLKGFKNLIFHAPNELRPAIAFASRVLYFVASLLPKKPTKVLKTS</sequence>
<keyword evidence="7 16" id="KW-0997">Cell inner membrane</keyword>
<evidence type="ECO:0000313" key="20">
    <source>
        <dbReference type="Proteomes" id="UP000265938"/>
    </source>
</evidence>
<feature type="domain" description="Glycosyltransferase 2-like" evidence="17">
    <location>
        <begin position="302"/>
        <end position="472"/>
    </location>
</feature>
<feature type="transmembrane region" description="Helical" evidence="16">
    <location>
        <begin position="222"/>
        <end position="241"/>
    </location>
</feature>
<dbReference type="Pfam" id="PF03552">
    <property type="entry name" value="Cellulose_synt"/>
    <property type="match status" value="1"/>
</dbReference>
<feature type="transmembrane region" description="Helical" evidence="16">
    <location>
        <begin position="253"/>
        <end position="277"/>
    </location>
</feature>
<evidence type="ECO:0000256" key="13">
    <source>
        <dbReference type="ARBA" id="ARBA00022989"/>
    </source>
</evidence>
<comment type="subcellular location">
    <subcellularLocation>
        <location evidence="1">Cell inner membrane</location>
        <topology evidence="1">Multi-pass membrane protein</topology>
    </subcellularLocation>
</comment>
<protein>
    <recommendedName>
        <fullName evidence="5 16">Cellulose synthase catalytic subunit [UDP-forming]</fullName>
        <ecNumber evidence="4 16">2.4.1.12</ecNumber>
    </recommendedName>
</protein>
<comment type="function">
    <text evidence="16">Catalytic subunit of cellulose synthase. It polymerizes uridine 5'-diphosphate glucose to cellulose.</text>
</comment>
<evidence type="ECO:0000259" key="17">
    <source>
        <dbReference type="Pfam" id="PF00535"/>
    </source>
</evidence>
<dbReference type="InterPro" id="IPR001173">
    <property type="entry name" value="Glyco_trans_2-like"/>
</dbReference>
<organism evidence="19 20">
    <name type="scientific">Pseudoalteromonas gelatinilytica</name>
    <dbReference type="NCBI Taxonomy" id="1703256"/>
    <lineage>
        <taxon>Bacteria</taxon>
        <taxon>Pseudomonadati</taxon>
        <taxon>Pseudomonadota</taxon>
        <taxon>Gammaproteobacteria</taxon>
        <taxon>Alteromonadales</taxon>
        <taxon>Pseudoalteromonadaceae</taxon>
        <taxon>Pseudoalteromonas</taxon>
    </lineage>
</organism>
<evidence type="ECO:0000256" key="12">
    <source>
        <dbReference type="ARBA" id="ARBA00022916"/>
    </source>
</evidence>
<dbReference type="Pfam" id="PF00535">
    <property type="entry name" value="Glycos_transf_2"/>
    <property type="match status" value="1"/>
</dbReference>
<dbReference type="EMBL" id="QYSE01000003">
    <property type="protein sequence ID" value="RJF34454.1"/>
    <property type="molecule type" value="Genomic_DNA"/>
</dbReference>
<evidence type="ECO:0000256" key="8">
    <source>
        <dbReference type="ARBA" id="ARBA00022636"/>
    </source>
</evidence>
<feature type="transmembrane region" description="Helical" evidence="16">
    <location>
        <begin position="45"/>
        <end position="65"/>
    </location>
</feature>
<evidence type="ECO:0000256" key="4">
    <source>
        <dbReference type="ARBA" id="ARBA00012539"/>
    </source>
</evidence>
<evidence type="ECO:0000256" key="5">
    <source>
        <dbReference type="ARBA" id="ARBA00018714"/>
    </source>
</evidence>
<dbReference type="SUPFAM" id="SSF53448">
    <property type="entry name" value="Nucleotide-diphospho-sugar transferases"/>
    <property type="match status" value="1"/>
</dbReference>
<evidence type="ECO:0000259" key="18">
    <source>
        <dbReference type="Pfam" id="PF07238"/>
    </source>
</evidence>
<dbReference type="InterPro" id="IPR009875">
    <property type="entry name" value="PilZ_domain"/>
</dbReference>
<dbReference type="Pfam" id="PF07238">
    <property type="entry name" value="PilZ"/>
    <property type="match status" value="1"/>
</dbReference>
<dbReference type="GO" id="GO:0016760">
    <property type="term" value="F:cellulose synthase (UDP-forming) activity"/>
    <property type="evidence" value="ECO:0007669"/>
    <property type="project" value="UniProtKB-EC"/>
</dbReference>
<feature type="transmembrane region" description="Helical" evidence="16">
    <location>
        <begin position="579"/>
        <end position="598"/>
    </location>
</feature>
<dbReference type="Gene3D" id="2.40.10.220">
    <property type="entry name" value="predicted glycosyltransferase like domains"/>
    <property type="match status" value="1"/>
</dbReference>
<dbReference type="AlphaFoldDB" id="A0A3A3EJQ1"/>
<evidence type="ECO:0000256" key="9">
    <source>
        <dbReference type="ARBA" id="ARBA00022676"/>
    </source>
</evidence>
<dbReference type="InterPro" id="IPR029044">
    <property type="entry name" value="Nucleotide-diphossugar_trans"/>
</dbReference>
<evidence type="ECO:0000256" key="15">
    <source>
        <dbReference type="ARBA" id="ARBA00048682"/>
    </source>
</evidence>
<feature type="transmembrane region" description="Helical" evidence="16">
    <location>
        <begin position="690"/>
        <end position="715"/>
    </location>
</feature>
<keyword evidence="13 16" id="KW-1133">Transmembrane helix</keyword>